<reference evidence="5 6" key="1">
    <citation type="submission" date="2024-04" db="EMBL/GenBank/DDBJ databases">
        <authorList>
            <person name="Fracassetti M."/>
        </authorList>
    </citation>
    <scope>NUCLEOTIDE SEQUENCE [LARGE SCALE GENOMIC DNA]</scope>
</reference>
<feature type="region of interest" description="Disordered" evidence="3">
    <location>
        <begin position="376"/>
        <end position="514"/>
    </location>
</feature>
<sequence length="774" mass="87603">MAIAAGLQNVSVLDSSFLRDSQSGSVRNHGNDGRGSTRAVLRMWRELEDEHGVSHGQGRVGERLLQYRGEVLSNLSRGDDVSDGNHSGSDEHEEMRTVSGGESEYGLEEDRSDLGETERERVRQIFREWMSSGARERSIPHGSRRTGSRAEWLGETEQERVRTIREWVQRNNHGPAAGQIEQVLDGLNLHRSEGPPEQQPRRGIRRLCGRQALLDMIKKAEQERQRELQGLLEHRAVTQFPHRNRIQSLLRGRFLRNGRMIENERPRSTAARELGLLRERHSVADLREGLFSRLDRSASGQLATNASDTSSNIEINGYGAEHSGANDLQRAASESPRQTQSSFGESNSCITADDRSTTGSITHQDVVAEGSVDFLEDMSGQPSQDVDPSEDEQSSGDNTEEMNRDLQEPTFPPTMENGGRTPGAGEAFSQQSESNEMDYSESSAVDHPNNHARSEEPENLTFESEAPADDWFGNRDDTAEASGEWHEEDGGEFQEDVQSWLEEEEPSSYSQDTAAVGRMDHPFYYTDDDNVYSEEIRELLSRRSVSTLLRSGFRESLDQLIRSYVERQSGNSQLDWELQEETSPSLLEQELAHQHTTVDQNVSRGGRIPNPPPLPPSLPVQRLWDRESQHYHWPQHHEMHPRFGIEWDIINDLRIDMARLQQRMNNMQRMMEACMDMQLELQRSIKQEVSAALNRSPESPGTCENSFPEDPSKWEHVRKGMCCVCKESSIDSLLYRCGHMCTCSKCANALVQTNEKCPMCRAPVIEVIRAYSIS</sequence>
<accession>A0AAV2G314</accession>
<gene>
    <name evidence="5" type="ORF">LTRI10_LOCUS44021</name>
</gene>
<evidence type="ECO:0000313" key="5">
    <source>
        <dbReference type="EMBL" id="CAL1404140.1"/>
    </source>
</evidence>
<evidence type="ECO:0000313" key="6">
    <source>
        <dbReference type="Proteomes" id="UP001497516"/>
    </source>
</evidence>
<dbReference type="PROSITE" id="PS50089">
    <property type="entry name" value="ZF_RING_2"/>
    <property type="match status" value="1"/>
</dbReference>
<keyword evidence="2" id="KW-0175">Coiled coil</keyword>
<keyword evidence="1" id="KW-0862">Zinc</keyword>
<protein>
    <recommendedName>
        <fullName evidence="4">RING-type domain-containing protein</fullName>
    </recommendedName>
</protein>
<keyword evidence="1" id="KW-0863">Zinc-finger</keyword>
<dbReference type="PANTHER" id="PTHR46519">
    <property type="entry name" value="RING/U-BOX SUPERFAMILY PROTEIN"/>
    <property type="match status" value="1"/>
</dbReference>
<feature type="compositionally biased region" description="Polar residues" evidence="3">
    <location>
        <begin position="335"/>
        <end position="350"/>
    </location>
</feature>
<feature type="region of interest" description="Disordered" evidence="3">
    <location>
        <begin position="75"/>
        <end position="118"/>
    </location>
</feature>
<keyword evidence="6" id="KW-1185">Reference proteome</keyword>
<evidence type="ECO:0000256" key="2">
    <source>
        <dbReference type="SAM" id="Coils"/>
    </source>
</evidence>
<feature type="compositionally biased region" description="Basic and acidic residues" evidence="3">
    <location>
        <begin position="108"/>
        <end position="118"/>
    </location>
</feature>
<feature type="compositionally biased region" description="Acidic residues" evidence="3">
    <location>
        <begin position="486"/>
        <end position="506"/>
    </location>
</feature>
<dbReference type="AlphaFoldDB" id="A0AAV2G314"/>
<dbReference type="Gene3D" id="3.30.40.10">
    <property type="entry name" value="Zinc/RING finger domain, C3HC4 (zinc finger)"/>
    <property type="match status" value="1"/>
</dbReference>
<dbReference type="Proteomes" id="UP001497516">
    <property type="component" value="Chromosome 7"/>
</dbReference>
<dbReference type="Pfam" id="PF13920">
    <property type="entry name" value="zf-C3HC4_3"/>
    <property type="match status" value="1"/>
</dbReference>
<proteinExistence type="predicted"/>
<dbReference type="SUPFAM" id="SSF57850">
    <property type="entry name" value="RING/U-box"/>
    <property type="match status" value="1"/>
</dbReference>
<feature type="compositionally biased region" description="Polar residues" evidence="3">
    <location>
        <begin position="298"/>
        <end position="314"/>
    </location>
</feature>
<feature type="region of interest" description="Disordered" evidence="3">
    <location>
        <begin position="298"/>
        <end position="362"/>
    </location>
</feature>
<dbReference type="GO" id="GO:0008270">
    <property type="term" value="F:zinc ion binding"/>
    <property type="evidence" value="ECO:0007669"/>
    <property type="project" value="UniProtKB-KW"/>
</dbReference>
<dbReference type="InterPro" id="IPR013083">
    <property type="entry name" value="Znf_RING/FYVE/PHD"/>
</dbReference>
<feature type="domain" description="RING-type" evidence="4">
    <location>
        <begin position="722"/>
        <end position="761"/>
    </location>
</feature>
<evidence type="ECO:0000256" key="1">
    <source>
        <dbReference type="PROSITE-ProRule" id="PRU00175"/>
    </source>
</evidence>
<feature type="compositionally biased region" description="Polar residues" evidence="3">
    <location>
        <begin position="594"/>
        <end position="603"/>
    </location>
</feature>
<feature type="region of interest" description="Disordered" evidence="3">
    <location>
        <begin position="592"/>
        <end position="618"/>
    </location>
</feature>
<name>A0AAV2G314_9ROSI</name>
<dbReference type="EMBL" id="OZ034820">
    <property type="protein sequence ID" value="CAL1404140.1"/>
    <property type="molecule type" value="Genomic_DNA"/>
</dbReference>
<feature type="compositionally biased region" description="Pro residues" evidence="3">
    <location>
        <begin position="609"/>
        <end position="618"/>
    </location>
</feature>
<dbReference type="PANTHER" id="PTHR46519:SF3">
    <property type="entry name" value="RING_U-BOX SUPERFAMILY PROTEIN"/>
    <property type="match status" value="1"/>
</dbReference>
<evidence type="ECO:0000259" key="4">
    <source>
        <dbReference type="PROSITE" id="PS50089"/>
    </source>
</evidence>
<dbReference type="CDD" id="cd16647">
    <property type="entry name" value="mRING-HC-C3HC5_NEU1"/>
    <property type="match status" value="1"/>
</dbReference>
<evidence type="ECO:0000256" key="3">
    <source>
        <dbReference type="SAM" id="MobiDB-lite"/>
    </source>
</evidence>
<dbReference type="InterPro" id="IPR001841">
    <property type="entry name" value="Znf_RING"/>
</dbReference>
<organism evidence="5 6">
    <name type="scientific">Linum trigynum</name>
    <dbReference type="NCBI Taxonomy" id="586398"/>
    <lineage>
        <taxon>Eukaryota</taxon>
        <taxon>Viridiplantae</taxon>
        <taxon>Streptophyta</taxon>
        <taxon>Embryophyta</taxon>
        <taxon>Tracheophyta</taxon>
        <taxon>Spermatophyta</taxon>
        <taxon>Magnoliopsida</taxon>
        <taxon>eudicotyledons</taxon>
        <taxon>Gunneridae</taxon>
        <taxon>Pentapetalae</taxon>
        <taxon>rosids</taxon>
        <taxon>fabids</taxon>
        <taxon>Malpighiales</taxon>
        <taxon>Linaceae</taxon>
        <taxon>Linum</taxon>
    </lineage>
</organism>
<feature type="compositionally biased region" description="Acidic residues" evidence="3">
    <location>
        <begin position="387"/>
        <end position="400"/>
    </location>
</feature>
<feature type="region of interest" description="Disordered" evidence="3">
    <location>
        <begin position="133"/>
        <end position="154"/>
    </location>
</feature>
<feature type="coiled-coil region" evidence="2">
    <location>
        <begin position="650"/>
        <end position="677"/>
    </location>
</feature>
<keyword evidence="1" id="KW-0479">Metal-binding</keyword>